<keyword evidence="1" id="KW-1133">Transmembrane helix</keyword>
<proteinExistence type="predicted"/>
<evidence type="ECO:0000313" key="3">
    <source>
        <dbReference type="Proteomes" id="UP000267844"/>
    </source>
</evidence>
<keyword evidence="1" id="KW-0472">Membrane</keyword>
<evidence type="ECO:0000313" key="2">
    <source>
        <dbReference type="EMBL" id="RRT92344.1"/>
    </source>
</evidence>
<name>A0A427BQG8_9FLAO</name>
<dbReference type="EMBL" id="RHPO01000009">
    <property type="protein sequence ID" value="RRT92344.1"/>
    <property type="molecule type" value="Genomic_DNA"/>
</dbReference>
<protein>
    <recommendedName>
        <fullName evidence="4">DUF3592 domain-containing protein</fullName>
    </recommendedName>
</protein>
<evidence type="ECO:0000256" key="1">
    <source>
        <dbReference type="SAM" id="Phobius"/>
    </source>
</evidence>
<evidence type="ECO:0008006" key="4">
    <source>
        <dbReference type="Google" id="ProtNLM"/>
    </source>
</evidence>
<gene>
    <name evidence="2" type="ORF">EGI89_06240</name>
</gene>
<feature type="transmembrane region" description="Helical" evidence="1">
    <location>
        <begin position="9"/>
        <end position="28"/>
    </location>
</feature>
<organism evidence="2 3">
    <name type="scientific">Empedobacter falsenii</name>
    <dbReference type="NCBI Taxonomy" id="343874"/>
    <lineage>
        <taxon>Bacteria</taxon>
        <taxon>Pseudomonadati</taxon>
        <taxon>Bacteroidota</taxon>
        <taxon>Flavobacteriia</taxon>
        <taxon>Flavobacteriales</taxon>
        <taxon>Weeksellaceae</taxon>
        <taxon>Empedobacter</taxon>
    </lineage>
</organism>
<dbReference type="RefSeq" id="WP_125349560.1">
    <property type="nucleotide sequence ID" value="NZ_RHPN01000013.1"/>
</dbReference>
<dbReference type="Proteomes" id="UP000267844">
    <property type="component" value="Unassembled WGS sequence"/>
</dbReference>
<reference evidence="2 3" key="1">
    <citation type="submission" date="2018-10" db="EMBL/GenBank/DDBJ databases">
        <title>Transmission dynamics of multidrug resistant bacteria on intensive care unit surfaces.</title>
        <authorList>
            <person name="D'Souza A.W."/>
            <person name="Potter R.F."/>
            <person name="Wallace M."/>
            <person name="Shupe A."/>
            <person name="Patel S."/>
            <person name="Sun S."/>
            <person name="Gul D."/>
            <person name="Kwon J.H."/>
            <person name="Andleeb S."/>
            <person name="Burnham C.-A.D."/>
            <person name="Dantas G."/>
        </authorList>
    </citation>
    <scope>NUCLEOTIDE SEQUENCE [LARGE SCALE GENOMIC DNA]</scope>
    <source>
        <strain evidence="2 3">WF_348</strain>
    </source>
</reference>
<accession>A0A427BQG8</accession>
<sequence>MSISALKKWIAFSILPIVLIFLIINSIIDINTSESNLIKGKVSEIGLSESIYRQKSLRNLSNKKMVFFLKLENDSNKYSYSIKKHLITQKIKKGDYVNIYYEKPQKYQNTISIIQLEKGKNILISKSEFNQTKYFLITVFSTSLILYTLIIYRKLKNHDKTSLYK</sequence>
<feature type="transmembrane region" description="Helical" evidence="1">
    <location>
        <begin position="134"/>
        <end position="152"/>
    </location>
</feature>
<dbReference type="AlphaFoldDB" id="A0A427BQG8"/>
<keyword evidence="1" id="KW-0812">Transmembrane</keyword>
<comment type="caution">
    <text evidence="2">The sequence shown here is derived from an EMBL/GenBank/DDBJ whole genome shotgun (WGS) entry which is preliminary data.</text>
</comment>